<dbReference type="Pfam" id="PF00440">
    <property type="entry name" value="TetR_N"/>
    <property type="match status" value="1"/>
</dbReference>
<name>A0A0U2XHQ4_9ENTE</name>
<dbReference type="SUPFAM" id="SSF46689">
    <property type="entry name" value="Homeodomain-like"/>
    <property type="match status" value="1"/>
</dbReference>
<dbReference type="RefSeq" id="WP_208930080.1">
    <property type="nucleotide sequence ID" value="NZ_CP013655.1"/>
</dbReference>
<dbReference type="SUPFAM" id="SSF48498">
    <property type="entry name" value="Tetracyclin repressor-like, C-terminal domain"/>
    <property type="match status" value="1"/>
</dbReference>
<dbReference type="GO" id="GO:0000976">
    <property type="term" value="F:transcription cis-regulatory region binding"/>
    <property type="evidence" value="ECO:0007669"/>
    <property type="project" value="TreeGrafter"/>
</dbReference>
<dbReference type="GO" id="GO:0003700">
    <property type="term" value="F:DNA-binding transcription factor activity"/>
    <property type="evidence" value="ECO:0007669"/>
    <property type="project" value="TreeGrafter"/>
</dbReference>
<evidence type="ECO:0000313" key="5">
    <source>
        <dbReference type="Proteomes" id="UP000067523"/>
    </source>
</evidence>
<dbReference type="PRINTS" id="PR00455">
    <property type="entry name" value="HTHTETR"/>
</dbReference>
<evidence type="ECO:0000256" key="1">
    <source>
        <dbReference type="ARBA" id="ARBA00023125"/>
    </source>
</evidence>
<dbReference type="InterPro" id="IPR050109">
    <property type="entry name" value="HTH-type_TetR-like_transc_reg"/>
</dbReference>
<organism evidence="4 5">
    <name type="scientific">Enterococcus rotai</name>
    <dbReference type="NCBI Taxonomy" id="118060"/>
    <lineage>
        <taxon>Bacteria</taxon>
        <taxon>Bacillati</taxon>
        <taxon>Bacillota</taxon>
        <taxon>Bacilli</taxon>
        <taxon>Lactobacillales</taxon>
        <taxon>Enterococcaceae</taxon>
        <taxon>Enterococcus</taxon>
    </lineage>
</organism>
<dbReference type="KEGG" id="erx:ATZ35_06735"/>
<dbReference type="PANTHER" id="PTHR30055:SF226">
    <property type="entry name" value="HTH-TYPE TRANSCRIPTIONAL REGULATOR PKSA"/>
    <property type="match status" value="1"/>
</dbReference>
<evidence type="ECO:0000256" key="2">
    <source>
        <dbReference type="PROSITE-ProRule" id="PRU00335"/>
    </source>
</evidence>
<feature type="domain" description="HTH tetR-type" evidence="3">
    <location>
        <begin position="8"/>
        <end position="68"/>
    </location>
</feature>
<dbReference type="Proteomes" id="UP000067523">
    <property type="component" value="Chromosome"/>
</dbReference>
<gene>
    <name evidence="4" type="ORF">ATZ35_06735</name>
</gene>
<dbReference type="EMBL" id="CP013655">
    <property type="protein sequence ID" value="ALS36861.1"/>
    <property type="molecule type" value="Genomic_DNA"/>
</dbReference>
<accession>A0A0U2XHQ4</accession>
<dbReference type="STRING" id="118060.ATZ35_06735"/>
<dbReference type="InterPro" id="IPR001647">
    <property type="entry name" value="HTH_TetR"/>
</dbReference>
<dbReference type="InterPro" id="IPR009057">
    <property type="entry name" value="Homeodomain-like_sf"/>
</dbReference>
<dbReference type="AlphaFoldDB" id="A0A0U2XHQ4"/>
<dbReference type="PANTHER" id="PTHR30055">
    <property type="entry name" value="HTH-TYPE TRANSCRIPTIONAL REGULATOR RUTR"/>
    <property type="match status" value="1"/>
</dbReference>
<dbReference type="InterPro" id="IPR036271">
    <property type="entry name" value="Tet_transcr_reg_TetR-rel_C_sf"/>
</dbReference>
<feature type="DNA-binding region" description="H-T-H motif" evidence="2">
    <location>
        <begin position="31"/>
        <end position="50"/>
    </location>
</feature>
<protein>
    <recommendedName>
        <fullName evidence="3">HTH tetR-type domain-containing protein</fullName>
    </recommendedName>
</protein>
<sequence length="216" mass="25235">MKKINIDQLKYERILKAALNQFAKYGYQKANTDDIAKEAEVSKGLIFHYFGKKQVLYERTISDVIDFLMEQSDDLVSKKYTDLVEVVIQSTQHKIKLEQKYPNQMHLLITAYAQKQRLPEEVQEKLAHYMEQNRAIAQQLLTGIIEQLPIKKEVAQQDVIQLVFGVFNQITVESLQLLNAHPEVTEVKQMQFLTERAELYMRILQTGFIENKAEDK</sequence>
<keyword evidence="5" id="KW-1185">Reference proteome</keyword>
<dbReference type="Gene3D" id="1.10.357.10">
    <property type="entry name" value="Tetracycline Repressor, domain 2"/>
    <property type="match status" value="1"/>
</dbReference>
<evidence type="ECO:0000259" key="3">
    <source>
        <dbReference type="PROSITE" id="PS50977"/>
    </source>
</evidence>
<evidence type="ECO:0000313" key="4">
    <source>
        <dbReference type="EMBL" id="ALS36861.1"/>
    </source>
</evidence>
<keyword evidence="1 2" id="KW-0238">DNA-binding</keyword>
<proteinExistence type="predicted"/>
<reference evidence="5" key="1">
    <citation type="submission" date="2015-12" db="EMBL/GenBank/DDBJ databases">
        <authorList>
            <person name="Lauer A."/>
            <person name="Humrighouse B."/>
            <person name="Loparev V."/>
            <person name="Shewmaker P.L."/>
            <person name="Whitney A.M."/>
            <person name="McLaughlin R.W."/>
        </authorList>
    </citation>
    <scope>NUCLEOTIDE SEQUENCE [LARGE SCALE GENOMIC DNA]</scope>
    <source>
        <strain evidence="5">LMG 26678</strain>
    </source>
</reference>
<dbReference type="Gene3D" id="1.10.10.60">
    <property type="entry name" value="Homeodomain-like"/>
    <property type="match status" value="1"/>
</dbReference>
<dbReference type="PROSITE" id="PS50977">
    <property type="entry name" value="HTH_TETR_2"/>
    <property type="match status" value="1"/>
</dbReference>